<dbReference type="InterPro" id="IPR007871">
    <property type="entry name" value="Methyltransferase_TRM13"/>
</dbReference>
<evidence type="ECO:0000313" key="2">
    <source>
        <dbReference type="EMBL" id="ATZ80197.1"/>
    </source>
</evidence>
<dbReference type="Gene3D" id="3.40.50.150">
    <property type="entry name" value="Vaccinia Virus protein VP39"/>
    <property type="match status" value="1"/>
</dbReference>
<reference evidence="2" key="1">
    <citation type="journal article" date="2017" name="Elife">
        <title>The kinetoplastid-infecting Bodo saltans virus (BsV), a window into the most abundant giant viruses in the sea.</title>
        <authorList>
            <person name="Deeg C.M."/>
            <person name="Chow C.-E.T."/>
            <person name="Suttle C.A."/>
        </authorList>
    </citation>
    <scope>NUCLEOTIDE SEQUENCE</scope>
    <source>
        <strain evidence="2">NG1</strain>
    </source>
</reference>
<dbReference type="InterPro" id="IPR029063">
    <property type="entry name" value="SAM-dependent_MTases_sf"/>
</dbReference>
<dbReference type="Proteomes" id="UP000240325">
    <property type="component" value="Segment"/>
</dbReference>
<name>A0A2H4UTL9_9VIRU</name>
<dbReference type="SUPFAM" id="SSF53335">
    <property type="entry name" value="S-adenosyl-L-methionine-dependent methyltransferases"/>
    <property type="match status" value="1"/>
</dbReference>
<accession>A0A2H4UTL9</accession>
<dbReference type="Pfam" id="PF05206">
    <property type="entry name" value="TRM13"/>
    <property type="match status" value="1"/>
</dbReference>
<proteinExistence type="predicted"/>
<dbReference type="GO" id="GO:0030488">
    <property type="term" value="P:tRNA methylation"/>
    <property type="evidence" value="ECO:0007669"/>
    <property type="project" value="InterPro"/>
</dbReference>
<dbReference type="EMBL" id="MF782455">
    <property type="protein sequence ID" value="ATZ80197.1"/>
    <property type="molecule type" value="Genomic_DNA"/>
</dbReference>
<evidence type="ECO:0000259" key="1">
    <source>
        <dbReference type="Pfam" id="PF05206"/>
    </source>
</evidence>
<dbReference type="PANTHER" id="PTHR12998:SF0">
    <property type="entry name" value="TRNA:M(4)X MODIFICATION ENZYME TRM13 HOMOLOG"/>
    <property type="match status" value="1"/>
</dbReference>
<dbReference type="InterPro" id="IPR039044">
    <property type="entry name" value="Trm13"/>
</dbReference>
<dbReference type="PANTHER" id="PTHR12998">
    <property type="entry name" value="TRNA:M(4)X MODIFICATION ENZYME TRM13 HOMOLOG"/>
    <property type="match status" value="1"/>
</dbReference>
<evidence type="ECO:0000313" key="3">
    <source>
        <dbReference type="Proteomes" id="UP000240325"/>
    </source>
</evidence>
<keyword evidence="3" id="KW-1185">Reference proteome</keyword>
<sequence>MVWNDKNRSLQKFNKAKEIIDDVSKRISIINMLNRKFCVADEIIVKCNAIDNINNIENRKKHFEQELAIISALSNIVKTKEKSVVIDVGGGNGILAHLVSVILDIDVIVIDRRLPEINVDNIANKTKYTRIMNDISNINFDDFPYDNIYIICKHLCGTNLDIVMKELVKVKKIRGFVFAPCCYQKGAYSNFIGKDVLSFDEFRLLGCITEWKNHNTIKSYLPKEAYEIGKFAETIINSIRISQFDCDKKFTVTMTEYIDAIVTPKNILLIGHIA</sequence>
<dbReference type="GO" id="GO:0106050">
    <property type="term" value="F:tRNA 2'-O-methyltransferase activity"/>
    <property type="evidence" value="ECO:0007669"/>
    <property type="project" value="InterPro"/>
</dbReference>
<organism evidence="2">
    <name type="scientific">Bodo saltans virus</name>
    <dbReference type="NCBI Taxonomy" id="2024608"/>
    <lineage>
        <taxon>Viruses</taxon>
        <taxon>Varidnaviria</taxon>
        <taxon>Bamfordvirae</taxon>
        <taxon>Nucleocytoviricota</taxon>
        <taxon>Megaviricetes</taxon>
        <taxon>Imitervirales</taxon>
        <taxon>Mimiviridae</taxon>
        <taxon>Klosneuvirinae</taxon>
        <taxon>Theiavirus</taxon>
        <taxon>Theiavirus salishense</taxon>
    </lineage>
</organism>
<feature type="domain" description="Methyltransferase TRM13" evidence="1">
    <location>
        <begin position="65"/>
        <end position="213"/>
    </location>
</feature>
<gene>
    <name evidence="2" type="ORF">BMW23_0138</name>
</gene>
<protein>
    <submittedName>
        <fullName evidence="2">Methyltransferase TRM13-like</fullName>
    </submittedName>
</protein>